<evidence type="ECO:0000313" key="10">
    <source>
        <dbReference type="EMBL" id="EAQ84838.1"/>
    </source>
</evidence>
<dbReference type="VEuPathDB" id="FungiDB:CHGG_08852"/>
<dbReference type="FunFam" id="2.130.10.10:FF:000228">
    <property type="entry name" value="COMPASS-like H3K4 histone methylase component WDR5A"/>
    <property type="match status" value="1"/>
</dbReference>
<dbReference type="InParanoid" id="Q2GT52"/>
<dbReference type="PROSITE" id="PS50294">
    <property type="entry name" value="WD_REPEATS_REGION"/>
    <property type="match status" value="6"/>
</dbReference>
<feature type="repeat" description="WD" evidence="7">
    <location>
        <begin position="551"/>
        <end position="592"/>
    </location>
</feature>
<dbReference type="PROSITE" id="PS00678">
    <property type="entry name" value="WD_REPEATS_1"/>
    <property type="match status" value="6"/>
</dbReference>
<dbReference type="PRINTS" id="PR00320">
    <property type="entry name" value="GPROTEINBRPT"/>
</dbReference>
<accession>Q2GT52</accession>
<feature type="repeat" description="WD" evidence="7">
    <location>
        <begin position="635"/>
        <end position="676"/>
    </location>
</feature>
<evidence type="ECO:0000256" key="4">
    <source>
        <dbReference type="ARBA" id="ARBA00038415"/>
    </source>
</evidence>
<evidence type="ECO:0000259" key="9">
    <source>
        <dbReference type="PROSITE" id="PS50837"/>
    </source>
</evidence>
<dbReference type="PANTHER" id="PTHR22847:SF637">
    <property type="entry name" value="WD REPEAT DOMAIN 5B"/>
    <property type="match status" value="1"/>
</dbReference>
<dbReference type="STRING" id="306901.Q2GT52"/>
<dbReference type="CDD" id="cd00200">
    <property type="entry name" value="WD40"/>
    <property type="match status" value="1"/>
</dbReference>
<dbReference type="SUPFAM" id="SSF50978">
    <property type="entry name" value="WD40 repeat-like"/>
    <property type="match status" value="1"/>
</dbReference>
<feature type="domain" description="NACHT" evidence="9">
    <location>
        <begin position="87"/>
        <end position="237"/>
    </location>
</feature>
<feature type="repeat" description="WD" evidence="7">
    <location>
        <begin position="593"/>
        <end position="634"/>
    </location>
</feature>
<dbReference type="InterPro" id="IPR007111">
    <property type="entry name" value="NACHT_NTPase"/>
</dbReference>
<dbReference type="InterPro" id="IPR027417">
    <property type="entry name" value="P-loop_NTPase"/>
</dbReference>
<dbReference type="Gene3D" id="3.40.50.300">
    <property type="entry name" value="P-loop containing nucleotide triphosphate hydrolases"/>
    <property type="match status" value="1"/>
</dbReference>
<organism evidence="10 11">
    <name type="scientific">Chaetomium globosum (strain ATCC 6205 / CBS 148.51 / DSM 1962 / NBRC 6347 / NRRL 1970)</name>
    <name type="common">Soil fungus</name>
    <dbReference type="NCBI Taxonomy" id="306901"/>
    <lineage>
        <taxon>Eukaryota</taxon>
        <taxon>Fungi</taxon>
        <taxon>Dikarya</taxon>
        <taxon>Ascomycota</taxon>
        <taxon>Pezizomycotina</taxon>
        <taxon>Sordariomycetes</taxon>
        <taxon>Sordariomycetidae</taxon>
        <taxon>Sordariales</taxon>
        <taxon>Chaetomiaceae</taxon>
        <taxon>Chaetomium</taxon>
    </lineage>
</organism>
<evidence type="ECO:0000256" key="3">
    <source>
        <dbReference type="ARBA" id="ARBA00023054"/>
    </source>
</evidence>
<dbReference type="Proteomes" id="UP000001056">
    <property type="component" value="Unassembled WGS sequence"/>
</dbReference>
<feature type="repeat" description="WD" evidence="7">
    <location>
        <begin position="467"/>
        <end position="508"/>
    </location>
</feature>
<dbReference type="Pfam" id="PF25173">
    <property type="entry name" value="Beta-prop_WDR3_1st"/>
    <property type="match status" value="1"/>
</dbReference>
<dbReference type="Gene3D" id="2.130.10.10">
    <property type="entry name" value="YVTN repeat-like/Quinoprotein amine dehydrogenase"/>
    <property type="match status" value="3"/>
</dbReference>
<keyword evidence="2" id="KW-0677">Repeat</keyword>
<feature type="region of interest" description="Disordered" evidence="8">
    <location>
        <begin position="910"/>
        <end position="930"/>
    </location>
</feature>
<reference evidence="11" key="1">
    <citation type="journal article" date="2015" name="Genome Announc.">
        <title>Draft genome sequence of the cellulolytic fungus Chaetomium globosum.</title>
        <authorList>
            <person name="Cuomo C.A."/>
            <person name="Untereiner W.A."/>
            <person name="Ma L.-J."/>
            <person name="Grabherr M."/>
            <person name="Birren B.W."/>
        </authorList>
    </citation>
    <scope>NUCLEOTIDE SEQUENCE [LARGE SCALE GENOMIC DNA]</scope>
    <source>
        <strain evidence="11">ATCC 6205 / CBS 148.51 / DSM 1962 / NBRC 6347 / NRRL 1970</strain>
    </source>
</reference>
<dbReference type="PROSITE" id="PS50837">
    <property type="entry name" value="NACHT"/>
    <property type="match status" value="1"/>
</dbReference>
<feature type="repeat" description="WD" evidence="7">
    <location>
        <begin position="509"/>
        <end position="550"/>
    </location>
</feature>
<feature type="repeat" description="WD" evidence="7">
    <location>
        <begin position="425"/>
        <end position="466"/>
    </location>
</feature>
<dbReference type="GeneID" id="4395834"/>
<dbReference type="InterPro" id="IPR019775">
    <property type="entry name" value="WD40_repeat_CS"/>
</dbReference>
<feature type="compositionally biased region" description="Basic and acidic residues" evidence="8">
    <location>
        <begin position="912"/>
        <end position="921"/>
    </location>
</feature>
<dbReference type="SMART" id="SM00320">
    <property type="entry name" value="WD40"/>
    <property type="match status" value="7"/>
</dbReference>
<dbReference type="InterPro" id="IPR020472">
    <property type="entry name" value="WD40_PAC1"/>
</dbReference>
<sequence length="1011" mass="110894">MAHPAQFPMPFDIQAPVQHAGPAYNSLTQAFQHKDKNRFPQAYLGTTDPRDVKTGIQQTRDRPLKESYRWILDHSDFRQWRDDEDTRLLWIKGDPGKGKTMLLCGVIDELEPETKLRKPDATSLLSYFFCQATVPKLSNAQAVLRGLIYMLVNKQQPSLRSHVEDRFKDTGEPLFGDTEALSALCDIVKGILRDRNLQTVYLIVDAIDECVEDQDKLLDFILQEAQLPCVKWLISSRNTIKPRTRLEHSQSIVSLELRENADSVSQAISAYIADRTSKISSLLNDPPLQQYVQRVLHQKAEGNPGTLIDNVQVPNPDPLASIRYSCEFWIDHLCFSNGENPACSSELMDDGMVSKFLRDHLLHWLESLSLIRKLSHGVASIRKLLLATQLRTKTTLGLKRLLKEAKKFVLGHGIRAGWGAHQQTLEGHSSSVRAVAFSPDGRTVASGSADETIRLWDAATGAHQQTLKGHSSAVYAVAFSPDGRTVATGSDDSTIRLWDAATGAHQQTLEGHSSGVSAVAFSPDGRTVATGSDDDTIRLWDAATGAHQQTLKGHSNWVFAVAFSPDGRTVASGSGDSTIRLWDAATGAHQQTLKGHSGAVYAVAFSPDGRTVATGSGDSTIRLWDAATGAHQQTLKGHSGAVYAVAFSPDGRTVATGSYDDTIRLWDAATGAHQQTLKGHSSAVYAVAFSCASGSSGVSDTSIKPSATLLLVNDWITRDGKKLLWLPPDYRARCVSCSSTFEVLLVLPMVRQCFSDQKRTVSAPAQGSNGPCGESLNIEIMDTHFGLYCTKQLNWIGGVVRLPLPMREGSRDKAFSVTLGSMSEQNPFSGELAAVGYALRWIRNIRYRKIILATSNKAAVMVLERPHQQSGQQYLCQAYDAISALRKAGNTISVVWIQAGTKNELLNTAKAKSKEATRRDATPQTQDPAMRSTALRIQHIPASHQSSTVRSVEMLQCTDVHRGNLSFYLGGKSPSDDKDWSPNMRAVRATIRFAITTGRLRTEQQQQNEAN</sequence>
<dbReference type="Pfam" id="PF00400">
    <property type="entry name" value="WD40"/>
    <property type="match status" value="3"/>
</dbReference>
<dbReference type="Pfam" id="PF24883">
    <property type="entry name" value="NPHP3_N"/>
    <property type="match status" value="1"/>
</dbReference>
<dbReference type="InterPro" id="IPR015943">
    <property type="entry name" value="WD40/YVTN_repeat-like_dom_sf"/>
</dbReference>
<dbReference type="RefSeq" id="XP_001226779.1">
    <property type="nucleotide sequence ID" value="XM_001226778.1"/>
</dbReference>
<dbReference type="InterPro" id="IPR018391">
    <property type="entry name" value="PQQ_b-propeller_rpt"/>
</dbReference>
<evidence type="ECO:0000313" key="11">
    <source>
        <dbReference type="Proteomes" id="UP000001056"/>
    </source>
</evidence>
<dbReference type="InterPro" id="IPR036322">
    <property type="entry name" value="WD40_repeat_dom_sf"/>
</dbReference>
<dbReference type="HOGENOM" id="CLU_297712_0_0_1"/>
<evidence type="ECO:0000256" key="1">
    <source>
        <dbReference type="ARBA" id="ARBA00022574"/>
    </source>
</evidence>
<keyword evidence="11" id="KW-1185">Reference proteome</keyword>
<dbReference type="EMBL" id="CH408034">
    <property type="protein sequence ID" value="EAQ84838.1"/>
    <property type="molecule type" value="Genomic_DNA"/>
</dbReference>
<protein>
    <recommendedName>
        <fullName evidence="5">Mitochondrial division protein 1</fullName>
    </recommendedName>
</protein>
<evidence type="ECO:0000256" key="2">
    <source>
        <dbReference type="ARBA" id="ARBA00022737"/>
    </source>
</evidence>
<evidence type="ECO:0000256" key="7">
    <source>
        <dbReference type="PROSITE-ProRule" id="PRU00221"/>
    </source>
</evidence>
<dbReference type="InterPro" id="IPR001680">
    <property type="entry name" value="WD40_rpt"/>
</dbReference>
<dbReference type="AlphaFoldDB" id="Q2GT52"/>
<dbReference type="GO" id="GO:0035097">
    <property type="term" value="C:histone methyltransferase complex"/>
    <property type="evidence" value="ECO:0007669"/>
    <property type="project" value="UniProtKB-ARBA"/>
</dbReference>
<name>Q2GT52_CHAGB</name>
<dbReference type="eggNOG" id="KOG0272">
    <property type="taxonomic scope" value="Eukaryota"/>
</dbReference>
<evidence type="ECO:0000256" key="8">
    <source>
        <dbReference type="SAM" id="MobiDB-lite"/>
    </source>
</evidence>
<proteinExistence type="inferred from homology"/>
<dbReference type="PANTHER" id="PTHR22847">
    <property type="entry name" value="WD40 REPEAT PROTEIN"/>
    <property type="match status" value="1"/>
</dbReference>
<comment type="function">
    <text evidence="6">Involved in mitochondrial fission. Acts as an adapter protein required to form mitochondrial fission complexes. Formation of these complexes is required to promote constriction and fission of the mitochondrial compartment at a late step in mitochondrial division.</text>
</comment>
<gene>
    <name evidence="10" type="ORF">CHGG_08852</name>
</gene>
<dbReference type="InterPro" id="IPR056884">
    <property type="entry name" value="NPHP3-like_N"/>
</dbReference>
<dbReference type="PROSITE" id="PS50082">
    <property type="entry name" value="WD_REPEATS_2"/>
    <property type="match status" value="6"/>
</dbReference>
<keyword evidence="1 7" id="KW-0853">WD repeat</keyword>
<comment type="similarity">
    <text evidence="4">Belongs to the WD repeat MDV1/CAF4 family.</text>
</comment>
<dbReference type="SMART" id="SM00564">
    <property type="entry name" value="PQQ"/>
    <property type="match status" value="5"/>
</dbReference>
<dbReference type="OMA" id="RSTHHEC"/>
<keyword evidence="3" id="KW-0175">Coiled coil</keyword>
<dbReference type="OrthoDB" id="538223at2759"/>
<evidence type="ECO:0000256" key="5">
    <source>
        <dbReference type="ARBA" id="ARBA00039789"/>
    </source>
</evidence>
<evidence type="ECO:0000256" key="6">
    <source>
        <dbReference type="ARBA" id="ARBA00043913"/>
    </source>
</evidence>